<accession>A0A1E8F9K6</accession>
<feature type="compositionally biased region" description="Polar residues" evidence="1">
    <location>
        <begin position="400"/>
        <end position="416"/>
    </location>
</feature>
<dbReference type="RefSeq" id="WP_070178132.1">
    <property type="nucleotide sequence ID" value="NZ_BMJR01000005.1"/>
</dbReference>
<feature type="compositionally biased region" description="Polar residues" evidence="1">
    <location>
        <begin position="380"/>
        <end position="392"/>
    </location>
</feature>
<gene>
    <name evidence="2" type="ORF">BFC17_05470</name>
</gene>
<dbReference type="OrthoDB" id="5762464at2"/>
<protein>
    <recommendedName>
        <fullName evidence="4">Flagellar hook-length control protein-like C-terminal domain-containing protein</fullName>
    </recommendedName>
</protein>
<sequence>MHSSNLPPQIPIEVNRSTQNQVPSPDSIPALSRVAQILQPLQTPVPASALQSSQALTTSLFRLNNQQGLQISPAIRLAGKESLLLANLPATTQLRVSQPQPVTLQSLLPDLATKSEHLSLLRLLPETLKTQLSEVAFQSLMNVLSRSVSSRIELPASIIRQDESVLRVSVGSPKTQIADIPVDNKTAQSAASRTTVTNISPSVDLPAKVTLTLVPKSSHWEVHITPQVMSPTHAQAAKVASAAPPVNNPIMTVRLPTESVPVTKLTQAVMQQQAVTTDVQPLLRWAKQTLPAETFRPMQQLTPTMPVQVAVKGNELTIAGHTAQLSGVALTSDKALIRQLPNVSTTSANQLNLQINQGNRIPQVEIKTMQVSPGAKSDIPIQSHSLSGNTALSGAAPASSGRQSPQSASQTVTNEPENIAKHKLQQLPPEVKASLEQFVRSASRLNMVNTEPQLPNLAALSTTILKLVSANPSMNKPLSALVEQLQLGMTGMQDSTTQTTVKEKLSNDGEAPVTKSAVAQESLPQNAAIKQLMTSSAWLQTAQTLSNPPSGQNFLNGLIQLLQVSLLGRHFKSQDDIEQVLSKLKAGNQPGGASGNVAGGILSAISGRQVREFAQLDAQQNLLKQLKGLLAGHQSAKLRNLEQALQGQDSFYYALPGLLPEQRPAEILIRREREQPKEQETESSHTQWHLTMKLDIGEQGELLTKARISQEQLYLDIYSSNQSLLEKVGLTLPYLLKRFKQLGLHVEEHKLQLGKIPDTLASRPYQILETQA</sequence>
<organism evidence="2 3">
    <name type="scientific">Alteromonas lipolytica</name>
    <dbReference type="NCBI Taxonomy" id="1856405"/>
    <lineage>
        <taxon>Bacteria</taxon>
        <taxon>Pseudomonadati</taxon>
        <taxon>Pseudomonadota</taxon>
        <taxon>Gammaproteobacteria</taxon>
        <taxon>Alteromonadales</taxon>
        <taxon>Alteromonadaceae</taxon>
        <taxon>Alteromonas/Salinimonas group</taxon>
        <taxon>Alteromonas</taxon>
    </lineage>
</organism>
<dbReference type="AlphaFoldDB" id="A0A1E8F9K6"/>
<feature type="region of interest" description="Disordered" evidence="1">
    <location>
        <begin position="372"/>
        <end position="416"/>
    </location>
</feature>
<reference evidence="2 3" key="1">
    <citation type="submission" date="2016-09" db="EMBL/GenBank/DDBJ databases">
        <title>Alteromonas lipolytica, a new species isolated from sea water.</title>
        <authorList>
            <person name="Wu Y.-H."/>
            <person name="Cheng H."/>
            <person name="Xu X.-W."/>
        </authorList>
    </citation>
    <scope>NUCLEOTIDE SEQUENCE [LARGE SCALE GENOMIC DNA]</scope>
    <source>
        <strain evidence="2 3">JW12</strain>
    </source>
</reference>
<dbReference type="STRING" id="1856405.BFC17_05470"/>
<name>A0A1E8F9K6_9ALTE</name>
<dbReference type="EMBL" id="MJIC01000016">
    <property type="protein sequence ID" value="OFI32604.1"/>
    <property type="molecule type" value="Genomic_DNA"/>
</dbReference>
<evidence type="ECO:0000313" key="2">
    <source>
        <dbReference type="EMBL" id="OFI32604.1"/>
    </source>
</evidence>
<keyword evidence="3" id="KW-1185">Reference proteome</keyword>
<evidence type="ECO:0008006" key="4">
    <source>
        <dbReference type="Google" id="ProtNLM"/>
    </source>
</evidence>
<evidence type="ECO:0000313" key="3">
    <source>
        <dbReference type="Proteomes" id="UP000176037"/>
    </source>
</evidence>
<feature type="region of interest" description="Disordered" evidence="1">
    <location>
        <begin position="1"/>
        <end position="26"/>
    </location>
</feature>
<proteinExistence type="predicted"/>
<evidence type="ECO:0000256" key="1">
    <source>
        <dbReference type="SAM" id="MobiDB-lite"/>
    </source>
</evidence>
<dbReference type="Proteomes" id="UP000176037">
    <property type="component" value="Unassembled WGS sequence"/>
</dbReference>
<feature type="compositionally biased region" description="Polar residues" evidence="1">
    <location>
        <begin position="15"/>
        <end position="24"/>
    </location>
</feature>
<comment type="caution">
    <text evidence="2">The sequence shown here is derived from an EMBL/GenBank/DDBJ whole genome shotgun (WGS) entry which is preliminary data.</text>
</comment>